<dbReference type="AlphaFoldDB" id="A0A6P8AWW2"/>
<evidence type="ECO:0000256" key="4">
    <source>
        <dbReference type="ARBA" id="ARBA00022490"/>
    </source>
</evidence>
<accession>A0A6P8AWW2</accession>
<comment type="similarity">
    <text evidence="2">Belongs to the dynactin subunits 5/6 family. Dynactin subunit 6 subfamily.</text>
</comment>
<comment type="subcellular location">
    <subcellularLocation>
        <location evidence="1">Cytoplasm</location>
        <location evidence="1">Cytoskeleton</location>
    </subcellularLocation>
</comment>
<dbReference type="Gene3D" id="2.160.10.10">
    <property type="entry name" value="Hexapeptide repeat proteins"/>
    <property type="match status" value="1"/>
</dbReference>
<keyword evidence="5" id="KW-0206">Cytoskeleton</keyword>
<evidence type="ECO:0000256" key="3">
    <source>
        <dbReference type="ARBA" id="ARBA00016573"/>
    </source>
</evidence>
<sequence length="191" mass="20207">MSSNKRNSIMPAASQAGPKAPVHFSSSITIHDSAILSGMYPITISSESVIHPRARLESEGGPVNIGRRCIVQERVLLGAGGNRAEGSVTLGDYVTVEAAANIECGGTMIGEGTTVGVGCKIGSGAFIGKYCTLTPRSVIAPKERIPDGTVVYSNGMRRSDKRGIVDLRKEAQVRQIEALRRLIPSTPAKFQ</sequence>
<keyword evidence="4" id="KW-0963">Cytoplasm</keyword>
<reference evidence="8" key="3">
    <citation type="submission" date="2025-08" db="UniProtKB">
        <authorList>
            <consortium name="RefSeq"/>
        </authorList>
    </citation>
    <scope>IDENTIFICATION</scope>
    <source>
        <strain evidence="8">NI907</strain>
    </source>
</reference>
<dbReference type="InterPro" id="IPR011004">
    <property type="entry name" value="Trimer_LpxA-like_sf"/>
</dbReference>
<dbReference type="PANTHER" id="PTHR13072:SF0">
    <property type="entry name" value="DYNACTIN SUBUNIT 6"/>
    <property type="match status" value="1"/>
</dbReference>
<keyword evidence="7" id="KW-1185">Reference proteome</keyword>
<dbReference type="SUPFAM" id="SSF51161">
    <property type="entry name" value="Trimeric LpxA-like enzymes"/>
    <property type="match status" value="1"/>
</dbReference>
<comment type="function">
    <text evidence="6">Part of the dynactin complex that activates the molecular motor dynein for ultra-processive transport along microtubules.</text>
</comment>
<dbReference type="KEGG" id="pgri:PgNI_08672"/>
<name>A0A6P8AWW2_PYRGI</name>
<protein>
    <recommendedName>
        <fullName evidence="3">Dynactin subunit 6</fullName>
    </recommendedName>
</protein>
<organism evidence="7 8">
    <name type="scientific">Pyricularia grisea</name>
    <name type="common">Crabgrass-specific blast fungus</name>
    <name type="synonym">Magnaporthe grisea</name>
    <dbReference type="NCBI Taxonomy" id="148305"/>
    <lineage>
        <taxon>Eukaryota</taxon>
        <taxon>Fungi</taxon>
        <taxon>Dikarya</taxon>
        <taxon>Ascomycota</taxon>
        <taxon>Pezizomycotina</taxon>
        <taxon>Sordariomycetes</taxon>
        <taxon>Sordariomycetidae</taxon>
        <taxon>Magnaporthales</taxon>
        <taxon>Pyriculariaceae</taxon>
        <taxon>Pyricularia</taxon>
    </lineage>
</organism>
<reference evidence="7 8" key="1">
    <citation type="journal article" date="2019" name="Mol. Biol. Evol.">
        <title>Blast fungal genomes show frequent chromosomal changes, gene gains and losses, and effector gene turnover.</title>
        <authorList>
            <person name="Gomez Luciano L.B."/>
            <person name="Jason Tsai I."/>
            <person name="Chuma I."/>
            <person name="Tosa Y."/>
            <person name="Chen Y.H."/>
            <person name="Li J.Y."/>
            <person name="Li M.Y."/>
            <person name="Jade Lu M.Y."/>
            <person name="Nakayashiki H."/>
            <person name="Li W.H."/>
        </authorList>
    </citation>
    <scope>NUCLEOTIDE SEQUENCE [LARGE SCALE GENOMIC DNA]</scope>
    <source>
        <strain evidence="7 8">NI907</strain>
    </source>
</reference>
<dbReference type="InterPro" id="IPR027777">
    <property type="entry name" value="DCTN6"/>
</dbReference>
<evidence type="ECO:0000256" key="5">
    <source>
        <dbReference type="ARBA" id="ARBA00023212"/>
    </source>
</evidence>
<evidence type="ECO:0000313" key="8">
    <source>
        <dbReference type="RefSeq" id="XP_030979416.1"/>
    </source>
</evidence>
<evidence type="ECO:0000256" key="2">
    <source>
        <dbReference type="ARBA" id="ARBA00007719"/>
    </source>
</evidence>
<gene>
    <name evidence="8" type="ORF">PgNI_08672</name>
</gene>
<dbReference type="PANTHER" id="PTHR13072">
    <property type="entry name" value="DYNACTIN 6"/>
    <property type="match status" value="1"/>
</dbReference>
<reference evidence="8" key="2">
    <citation type="submission" date="2019-10" db="EMBL/GenBank/DDBJ databases">
        <authorList>
            <consortium name="NCBI Genome Project"/>
        </authorList>
    </citation>
    <scope>NUCLEOTIDE SEQUENCE</scope>
    <source>
        <strain evidence="8">NI907</strain>
    </source>
</reference>
<dbReference type="Proteomes" id="UP000515153">
    <property type="component" value="Chromosome V"/>
</dbReference>
<dbReference type="RefSeq" id="XP_030979416.1">
    <property type="nucleotide sequence ID" value="XM_031128667.1"/>
</dbReference>
<evidence type="ECO:0000256" key="6">
    <source>
        <dbReference type="ARBA" id="ARBA00034687"/>
    </source>
</evidence>
<proteinExistence type="inferred from homology"/>
<evidence type="ECO:0000256" key="1">
    <source>
        <dbReference type="ARBA" id="ARBA00004245"/>
    </source>
</evidence>
<evidence type="ECO:0000313" key="7">
    <source>
        <dbReference type="Proteomes" id="UP000515153"/>
    </source>
</evidence>
<dbReference type="GeneID" id="41963575"/>
<dbReference type="GO" id="GO:0005869">
    <property type="term" value="C:dynactin complex"/>
    <property type="evidence" value="ECO:0007669"/>
    <property type="project" value="InterPro"/>
</dbReference>
<dbReference type="GO" id="GO:0007052">
    <property type="term" value="P:mitotic spindle organization"/>
    <property type="evidence" value="ECO:0007669"/>
    <property type="project" value="TreeGrafter"/>
</dbReference>
<dbReference type="OrthoDB" id="2355at2759"/>
<dbReference type="GO" id="GO:0070840">
    <property type="term" value="F:dynein complex binding"/>
    <property type="evidence" value="ECO:0007669"/>
    <property type="project" value="TreeGrafter"/>
</dbReference>